<dbReference type="CDD" id="cd07051">
    <property type="entry name" value="BMC_like_1_repeat1"/>
    <property type="match status" value="1"/>
</dbReference>
<sequence length="216" mass="23239">MAATDARTELRVYLMVEDLQQQFAAYLGTPTRARGYPPYAGDHALIIEVAPALAIERVIDLALRAAPSVEPGILFVERQFGVLELHASSLEDVVAAGQAVLDGTGSSASDQLRPRVLYHDIIESITDQHAVILNRNRSGSMIMPGQSLLVYEMAPALFAAVAANEAERAAPGITMVDVQFIGAAGRLYLSGTTEDVEVARDRITKVLESIEGREHG</sequence>
<dbReference type="CDD" id="cd07052">
    <property type="entry name" value="BMC_like_1_repeat2"/>
    <property type="match status" value="1"/>
</dbReference>
<proteinExistence type="predicted"/>
<gene>
    <name evidence="2" type="ORF">ACFQ3F_18630</name>
</gene>
<keyword evidence="3" id="KW-1185">Reference proteome</keyword>
<dbReference type="EMBL" id="JBHTLX010000023">
    <property type="protein sequence ID" value="MFD1249822.1"/>
    <property type="molecule type" value="Genomic_DNA"/>
</dbReference>
<feature type="domain" description="BMC circularly permuted" evidence="1">
    <location>
        <begin position="115"/>
        <end position="216"/>
    </location>
</feature>
<dbReference type="InterPro" id="IPR037233">
    <property type="entry name" value="CcmK-like_sf"/>
</dbReference>
<dbReference type="Proteomes" id="UP001597229">
    <property type="component" value="Unassembled WGS sequence"/>
</dbReference>
<dbReference type="RefSeq" id="WP_367917441.1">
    <property type="nucleotide sequence ID" value="NZ_BAABAC010000004.1"/>
</dbReference>
<reference evidence="3" key="1">
    <citation type="journal article" date="2019" name="Int. J. Syst. Evol. Microbiol.">
        <title>The Global Catalogue of Microorganisms (GCM) 10K type strain sequencing project: providing services to taxonomists for standard genome sequencing and annotation.</title>
        <authorList>
            <consortium name="The Broad Institute Genomics Platform"/>
            <consortium name="The Broad Institute Genome Sequencing Center for Infectious Disease"/>
            <person name="Wu L."/>
            <person name="Ma J."/>
        </authorList>
    </citation>
    <scope>NUCLEOTIDE SEQUENCE [LARGE SCALE GENOMIC DNA]</scope>
    <source>
        <strain evidence="3">CCUG 52478</strain>
    </source>
</reference>
<dbReference type="PROSITE" id="PS51931">
    <property type="entry name" value="BMC_CP"/>
    <property type="match status" value="2"/>
</dbReference>
<name>A0ABW3W3H3_9ACTN</name>
<evidence type="ECO:0000259" key="1">
    <source>
        <dbReference type="PROSITE" id="PS51931"/>
    </source>
</evidence>
<dbReference type="Gene3D" id="3.30.70.1710">
    <property type="match status" value="2"/>
</dbReference>
<protein>
    <submittedName>
        <fullName evidence="2">Microcompartment protein</fullName>
    </submittedName>
</protein>
<feature type="domain" description="BMC circularly permuted" evidence="1">
    <location>
        <begin position="13"/>
        <end position="114"/>
    </location>
</feature>
<evidence type="ECO:0000313" key="2">
    <source>
        <dbReference type="EMBL" id="MFD1249822.1"/>
    </source>
</evidence>
<comment type="caution">
    <text evidence="2">The sequence shown here is derived from an EMBL/GenBank/DDBJ whole genome shotgun (WGS) entry which is preliminary data.</text>
</comment>
<evidence type="ECO:0000313" key="3">
    <source>
        <dbReference type="Proteomes" id="UP001597229"/>
    </source>
</evidence>
<organism evidence="2 3">
    <name type="scientific">Nocardioides ginsengisoli</name>
    <dbReference type="NCBI Taxonomy" id="363868"/>
    <lineage>
        <taxon>Bacteria</taxon>
        <taxon>Bacillati</taxon>
        <taxon>Actinomycetota</taxon>
        <taxon>Actinomycetes</taxon>
        <taxon>Propionibacteriales</taxon>
        <taxon>Nocardioidaceae</taxon>
        <taxon>Nocardioides</taxon>
    </lineage>
</organism>
<dbReference type="InterPro" id="IPR044870">
    <property type="entry name" value="BMC_CP"/>
</dbReference>
<accession>A0ABW3W3H3</accession>